<gene>
    <name evidence="1" type="ORF">SAMN05443639_11640</name>
</gene>
<dbReference type="EMBL" id="FOIJ01000016">
    <property type="protein sequence ID" value="SEU31452.1"/>
    <property type="molecule type" value="Genomic_DNA"/>
</dbReference>
<reference evidence="2" key="1">
    <citation type="submission" date="2016-10" db="EMBL/GenBank/DDBJ databases">
        <authorList>
            <person name="Varghese N."/>
            <person name="Submissions S."/>
        </authorList>
    </citation>
    <scope>NUCLEOTIDE SEQUENCE [LARGE SCALE GENOMIC DNA]</scope>
    <source>
        <strain evidence="2">DSM 16858</strain>
    </source>
</reference>
<evidence type="ECO:0000313" key="1">
    <source>
        <dbReference type="EMBL" id="SEU31452.1"/>
    </source>
</evidence>
<dbReference type="RefSeq" id="WP_245767787.1">
    <property type="nucleotide sequence ID" value="NZ_FOIJ01000016.1"/>
</dbReference>
<name>A0A1I0KY18_9BACT</name>
<dbReference type="AlphaFoldDB" id="A0A1I0KY18"/>
<evidence type="ECO:0000313" key="2">
    <source>
        <dbReference type="Proteomes" id="UP000199181"/>
    </source>
</evidence>
<dbReference type="Proteomes" id="UP000199181">
    <property type="component" value="Unassembled WGS sequence"/>
</dbReference>
<accession>A0A1I0KY18</accession>
<proteinExistence type="predicted"/>
<sequence>MQRAAGYTESGRLTQLIEQLRERLGAGSLLQVDFTQELEAVLARLLMRNQRLRVLQRMTRNCVSLESAAAIRTVIEQLDEQLLQELPPLLERLEQQHA</sequence>
<organism evidence="1 2">
    <name type="scientific">Stigmatella erecta</name>
    <dbReference type="NCBI Taxonomy" id="83460"/>
    <lineage>
        <taxon>Bacteria</taxon>
        <taxon>Pseudomonadati</taxon>
        <taxon>Myxococcota</taxon>
        <taxon>Myxococcia</taxon>
        <taxon>Myxococcales</taxon>
        <taxon>Cystobacterineae</taxon>
        <taxon>Archangiaceae</taxon>
        <taxon>Stigmatella</taxon>
    </lineage>
</organism>
<protein>
    <submittedName>
        <fullName evidence="1">Uncharacterized protein</fullName>
    </submittedName>
</protein>
<keyword evidence="2" id="KW-1185">Reference proteome</keyword>